<evidence type="ECO:0000313" key="10">
    <source>
        <dbReference type="EMBL" id="SKC91102.1"/>
    </source>
</evidence>
<name>A0A1T5MSE7_9FIRM</name>
<keyword evidence="7 8" id="KW-0472">Membrane</keyword>
<dbReference type="GO" id="GO:0005886">
    <property type="term" value="C:plasma membrane"/>
    <property type="evidence" value="ECO:0007669"/>
    <property type="project" value="UniProtKB-SubCell"/>
</dbReference>
<evidence type="ECO:0000256" key="5">
    <source>
        <dbReference type="ARBA" id="ARBA00022692"/>
    </source>
</evidence>
<organism evidence="10 11">
    <name type="scientific">Maledivibacter halophilus</name>
    <dbReference type="NCBI Taxonomy" id="36842"/>
    <lineage>
        <taxon>Bacteria</taxon>
        <taxon>Bacillati</taxon>
        <taxon>Bacillota</taxon>
        <taxon>Clostridia</taxon>
        <taxon>Peptostreptococcales</taxon>
        <taxon>Caminicellaceae</taxon>
        <taxon>Maledivibacter</taxon>
    </lineage>
</organism>
<feature type="transmembrane region" description="Helical" evidence="8">
    <location>
        <begin position="381"/>
        <end position="400"/>
    </location>
</feature>
<evidence type="ECO:0000259" key="9">
    <source>
        <dbReference type="Pfam" id="PF06826"/>
    </source>
</evidence>
<keyword evidence="11" id="KW-1185">Reference proteome</keyword>
<dbReference type="InterPro" id="IPR006512">
    <property type="entry name" value="YidE_YbjL"/>
</dbReference>
<dbReference type="OrthoDB" id="9155749at2"/>
<feature type="transmembrane region" description="Helical" evidence="8">
    <location>
        <begin position="439"/>
        <end position="460"/>
    </location>
</feature>
<protein>
    <submittedName>
        <fullName evidence="10">Putative transport protein</fullName>
    </submittedName>
</protein>
<sequence>MKFDVIAWILNPFILMFLAVFTGMLFGKIRFGKFNFGVSGTLFTGLIIGWWAFGYAQNLAVNPSVAKSTAKTAAKIIDAPVIPKDFFDLFLILFVAAVGLLAAKDMGVVLKKYGTKFVLLGFVITLLGAGATYGMTLLSGALDIKSTPYEVSGVYTGALTSSPGLAAAIETAKGHSSHRVEEFENASIEEKKRILEDIGVDPNTVDLATYKLTEKQGSQFIKNAEAGIGVGHAIGYPFGVLVVIIAVNFFPKIFGINVEKEMKNHRAEMEAAKSSSGMKEIKEVGFDLTAFVIACFFGYSLGKIKIYLGSALGDFSLGSTGGVLIGSLILGYIGKIGKLNFRMNNKILGVVRQISLAFFLAIVGLRYGFKVFDALAGSGAYLALVGLVVGIVAMMTGFLIGKYVFKINWIMLSGAICGGMTSTPGLGAAIDAVGSDEPAAGYGATYPFALLGMVIFTIILHRLPM</sequence>
<evidence type="ECO:0000256" key="7">
    <source>
        <dbReference type="ARBA" id="ARBA00023136"/>
    </source>
</evidence>
<dbReference type="NCBIfam" id="TIGR01625">
    <property type="entry name" value="YidE_YbjL_dupl"/>
    <property type="match status" value="1"/>
</dbReference>
<feature type="transmembrane region" description="Helical" evidence="8">
    <location>
        <begin position="117"/>
        <end position="142"/>
    </location>
</feature>
<evidence type="ECO:0000256" key="8">
    <source>
        <dbReference type="SAM" id="Phobius"/>
    </source>
</evidence>
<keyword evidence="4" id="KW-1003">Cell membrane</keyword>
<feature type="transmembrane region" description="Helical" evidence="8">
    <location>
        <begin position="89"/>
        <end position="110"/>
    </location>
</feature>
<feature type="transmembrane region" description="Helical" evidence="8">
    <location>
        <begin position="34"/>
        <end position="53"/>
    </location>
</feature>
<feature type="transmembrane region" description="Helical" evidence="8">
    <location>
        <begin position="284"/>
        <end position="301"/>
    </location>
</feature>
<dbReference type="InterPro" id="IPR050144">
    <property type="entry name" value="AAE_transporter"/>
</dbReference>
<proteinExistence type="inferred from homology"/>
<accession>A0A1T5MSE7</accession>
<feature type="transmembrane region" description="Helical" evidence="8">
    <location>
        <begin position="307"/>
        <end position="330"/>
    </location>
</feature>
<feature type="transmembrane region" description="Helical" evidence="8">
    <location>
        <begin position="350"/>
        <end position="369"/>
    </location>
</feature>
<feature type="transmembrane region" description="Helical" evidence="8">
    <location>
        <begin position="234"/>
        <end position="254"/>
    </location>
</feature>
<comment type="subcellular location">
    <subcellularLocation>
        <location evidence="1">Cell membrane</location>
        <topology evidence="1">Multi-pass membrane protein</topology>
    </subcellularLocation>
</comment>
<feature type="transmembrane region" description="Helical" evidence="8">
    <location>
        <begin position="6"/>
        <end position="27"/>
    </location>
</feature>
<evidence type="ECO:0000256" key="3">
    <source>
        <dbReference type="ARBA" id="ARBA00022448"/>
    </source>
</evidence>
<dbReference type="AlphaFoldDB" id="A0A1T5MSE7"/>
<keyword evidence="3" id="KW-0813">Transport</keyword>
<gene>
    <name evidence="10" type="ORF">SAMN02194393_05258</name>
</gene>
<evidence type="ECO:0000256" key="6">
    <source>
        <dbReference type="ARBA" id="ARBA00022989"/>
    </source>
</evidence>
<dbReference type="Pfam" id="PF06826">
    <property type="entry name" value="Asp-Al_Ex"/>
    <property type="match status" value="2"/>
</dbReference>
<dbReference type="PANTHER" id="PTHR30445:SF3">
    <property type="entry name" value="TRANSPORT PROTEIN YIDE-RELATED"/>
    <property type="match status" value="1"/>
</dbReference>
<feature type="domain" description="YidE/YbjL duplication" evidence="9">
    <location>
        <begin position="291"/>
        <end position="461"/>
    </location>
</feature>
<keyword evidence="6 8" id="KW-1133">Transmembrane helix</keyword>
<feature type="domain" description="YidE/YbjL duplication" evidence="9">
    <location>
        <begin position="16"/>
        <end position="250"/>
    </location>
</feature>
<reference evidence="10 11" key="1">
    <citation type="submission" date="2017-02" db="EMBL/GenBank/DDBJ databases">
        <authorList>
            <person name="Peterson S.W."/>
        </authorList>
    </citation>
    <scope>NUCLEOTIDE SEQUENCE [LARGE SCALE GENOMIC DNA]</scope>
    <source>
        <strain evidence="10 11">M1</strain>
    </source>
</reference>
<dbReference type="EMBL" id="FUZT01000024">
    <property type="protein sequence ID" value="SKC91102.1"/>
    <property type="molecule type" value="Genomic_DNA"/>
</dbReference>
<dbReference type="STRING" id="36842.SAMN02194393_05258"/>
<evidence type="ECO:0000256" key="1">
    <source>
        <dbReference type="ARBA" id="ARBA00004651"/>
    </source>
</evidence>
<feature type="transmembrane region" description="Helical" evidence="8">
    <location>
        <begin position="407"/>
        <end position="427"/>
    </location>
</feature>
<dbReference type="RefSeq" id="WP_079495844.1">
    <property type="nucleotide sequence ID" value="NZ_FUZT01000024.1"/>
</dbReference>
<keyword evidence="5 8" id="KW-0812">Transmembrane</keyword>
<evidence type="ECO:0000256" key="4">
    <source>
        <dbReference type="ARBA" id="ARBA00022475"/>
    </source>
</evidence>
<dbReference type="Proteomes" id="UP000190285">
    <property type="component" value="Unassembled WGS sequence"/>
</dbReference>
<evidence type="ECO:0000313" key="11">
    <source>
        <dbReference type="Proteomes" id="UP000190285"/>
    </source>
</evidence>
<evidence type="ECO:0000256" key="2">
    <source>
        <dbReference type="ARBA" id="ARBA00009854"/>
    </source>
</evidence>
<comment type="similarity">
    <text evidence="2">Belongs to the AAE transporter (TC 2.A.81) family.</text>
</comment>
<dbReference type="PANTHER" id="PTHR30445">
    <property type="entry name" value="K(+)_H(+) ANTIPORTER SUBUNIT KHTT"/>
    <property type="match status" value="1"/>
</dbReference>